<evidence type="ECO:0000256" key="2">
    <source>
        <dbReference type="ARBA" id="ARBA00022692"/>
    </source>
</evidence>
<sequence length="551" mass="62081">MDIPSRPASVSSHDTSTRHFLDEMNPLNPPNKPFVSSSSPPGSSSSSIRPGSADVFRPKSQVSESQSNVSLSVNYQPTKFSNTLLQPGPRRRKTKSVALNVPKRGGGVEAFRSGEARMPGEADEDYDGVTSGWFGGKDGRSRFAKKLRWNRFKVTLFVANLVLSCYSIVGLICLLLTWFNVWTNADIVRVGNRPELIVSTIAACLGILTSIIGWAGILLNNRSFLAVYAFLLWIVFAFNTAPGYITYKRRELNLEGKINQQWSQDIGPEGRQRIQNQLGCCGYYSPFVEATVSQTCYARSVLSGCKLDYLKFQRQVLKRWYTVSFILVAPQLFIIIAGLLCSNHVTYRFGKGMMPKAYRLSMNSMAVIMDNYAKYVVLLSFEILLNPVSTVNWQSSMVKRLRRTSSPALAPTSTLMVVWLTCHTPVLYLHPPHITNTILSDPGHRRREPIHIKTYLSLLGLWTLIGLVSLFSYHYFDTNILCTEHSACRAHNTYVILIMYSMRCRGIYMSWLRKPLGDGVEFKCPTPRYYEVAQYDPAMKVGFWKSGVGKQ</sequence>
<evidence type="ECO:0000256" key="1">
    <source>
        <dbReference type="ARBA" id="ARBA00004141"/>
    </source>
</evidence>
<keyword evidence="8" id="KW-1185">Reference proteome</keyword>
<dbReference type="AlphaFoldDB" id="A0AA39P8H8"/>
<feature type="region of interest" description="Disordered" evidence="5">
    <location>
        <begin position="1"/>
        <end position="70"/>
    </location>
</feature>
<proteinExistence type="predicted"/>
<feature type="transmembrane region" description="Helical" evidence="6">
    <location>
        <begin position="154"/>
        <end position="176"/>
    </location>
</feature>
<feature type="transmembrane region" description="Helical" evidence="6">
    <location>
        <begin position="455"/>
        <end position="476"/>
    </location>
</feature>
<dbReference type="EMBL" id="JAUEPR010000011">
    <property type="protein sequence ID" value="KAK0479545.1"/>
    <property type="molecule type" value="Genomic_DNA"/>
</dbReference>
<reference evidence="7" key="1">
    <citation type="submission" date="2023-06" db="EMBL/GenBank/DDBJ databases">
        <authorList>
            <consortium name="Lawrence Berkeley National Laboratory"/>
            <person name="Ahrendt S."/>
            <person name="Sahu N."/>
            <person name="Indic B."/>
            <person name="Wong-Bajracharya J."/>
            <person name="Merenyi Z."/>
            <person name="Ke H.-M."/>
            <person name="Monk M."/>
            <person name="Kocsube S."/>
            <person name="Drula E."/>
            <person name="Lipzen A."/>
            <person name="Balint B."/>
            <person name="Henrissat B."/>
            <person name="Andreopoulos B."/>
            <person name="Martin F.M."/>
            <person name="Harder C.B."/>
            <person name="Rigling D."/>
            <person name="Ford K.L."/>
            <person name="Foster G.D."/>
            <person name="Pangilinan J."/>
            <person name="Papanicolaou A."/>
            <person name="Barry K."/>
            <person name="LaButti K."/>
            <person name="Viragh M."/>
            <person name="Koriabine M."/>
            <person name="Yan M."/>
            <person name="Riley R."/>
            <person name="Champramary S."/>
            <person name="Plett K.L."/>
            <person name="Tsai I.J."/>
            <person name="Slot J."/>
            <person name="Sipos G."/>
            <person name="Plett J."/>
            <person name="Nagy L.G."/>
            <person name="Grigoriev I.V."/>
        </authorList>
    </citation>
    <scope>NUCLEOTIDE SEQUENCE</scope>
    <source>
        <strain evidence="7">ICMP 16352</strain>
    </source>
</reference>
<name>A0AA39P8H8_9AGAR</name>
<feature type="transmembrane region" description="Helical" evidence="6">
    <location>
        <begin position="320"/>
        <end position="345"/>
    </location>
</feature>
<evidence type="ECO:0000256" key="5">
    <source>
        <dbReference type="SAM" id="MobiDB-lite"/>
    </source>
</evidence>
<feature type="transmembrane region" description="Helical" evidence="6">
    <location>
        <begin position="225"/>
        <end position="247"/>
    </location>
</feature>
<evidence type="ECO:0000256" key="4">
    <source>
        <dbReference type="ARBA" id="ARBA00023136"/>
    </source>
</evidence>
<keyword evidence="4 6" id="KW-0472">Membrane</keyword>
<protein>
    <recommendedName>
        <fullName evidence="9">Tetraspanin Tsp2</fullName>
    </recommendedName>
</protein>
<dbReference type="InterPro" id="IPR018499">
    <property type="entry name" value="Tetraspanin/Peripherin"/>
</dbReference>
<evidence type="ECO:0000256" key="3">
    <source>
        <dbReference type="ARBA" id="ARBA00022989"/>
    </source>
</evidence>
<organism evidence="7 8">
    <name type="scientific">Armillaria novae-zelandiae</name>
    <dbReference type="NCBI Taxonomy" id="153914"/>
    <lineage>
        <taxon>Eukaryota</taxon>
        <taxon>Fungi</taxon>
        <taxon>Dikarya</taxon>
        <taxon>Basidiomycota</taxon>
        <taxon>Agaricomycotina</taxon>
        <taxon>Agaricomycetes</taxon>
        <taxon>Agaricomycetidae</taxon>
        <taxon>Agaricales</taxon>
        <taxon>Marasmiineae</taxon>
        <taxon>Physalacriaceae</taxon>
        <taxon>Armillaria</taxon>
    </lineage>
</organism>
<feature type="transmembrane region" description="Helical" evidence="6">
    <location>
        <begin position="196"/>
        <end position="219"/>
    </location>
</feature>
<feature type="compositionally biased region" description="Low complexity" evidence="5">
    <location>
        <begin position="36"/>
        <end position="52"/>
    </location>
</feature>
<gene>
    <name evidence="7" type="ORF">IW261DRAFT_1478001</name>
</gene>
<dbReference type="GO" id="GO:0016020">
    <property type="term" value="C:membrane"/>
    <property type="evidence" value="ECO:0007669"/>
    <property type="project" value="UniProtKB-SubCell"/>
</dbReference>
<evidence type="ECO:0000313" key="8">
    <source>
        <dbReference type="Proteomes" id="UP001175227"/>
    </source>
</evidence>
<evidence type="ECO:0000256" key="6">
    <source>
        <dbReference type="SAM" id="Phobius"/>
    </source>
</evidence>
<feature type="compositionally biased region" description="Polar residues" evidence="5">
    <location>
        <begin position="60"/>
        <end position="70"/>
    </location>
</feature>
<evidence type="ECO:0000313" key="7">
    <source>
        <dbReference type="EMBL" id="KAK0479545.1"/>
    </source>
</evidence>
<comment type="caution">
    <text evidence="7">The sequence shown here is derived from an EMBL/GenBank/DDBJ whole genome shotgun (WGS) entry which is preliminary data.</text>
</comment>
<accession>A0AA39P8H8</accession>
<keyword evidence="3 6" id="KW-1133">Transmembrane helix</keyword>
<evidence type="ECO:0008006" key="9">
    <source>
        <dbReference type="Google" id="ProtNLM"/>
    </source>
</evidence>
<keyword evidence="2 6" id="KW-0812">Transmembrane</keyword>
<comment type="subcellular location">
    <subcellularLocation>
        <location evidence="1">Membrane</location>
        <topology evidence="1">Multi-pass membrane protein</topology>
    </subcellularLocation>
</comment>
<dbReference type="Proteomes" id="UP001175227">
    <property type="component" value="Unassembled WGS sequence"/>
</dbReference>
<dbReference type="Pfam" id="PF00335">
    <property type="entry name" value="Tetraspanin"/>
    <property type="match status" value="1"/>
</dbReference>